<dbReference type="WBParaSite" id="EgrG_000154500">
    <property type="protein sequence ID" value="EgrG_000154500"/>
    <property type="gene ID" value="EgrG_000154500"/>
</dbReference>
<proteinExistence type="predicted"/>
<dbReference type="Pfam" id="PF01712">
    <property type="entry name" value="dNK"/>
    <property type="match status" value="1"/>
</dbReference>
<dbReference type="InterPro" id="IPR027417">
    <property type="entry name" value="P-loop_NTPase"/>
</dbReference>
<gene>
    <name evidence="2" type="ORF">EgrG_000154500</name>
</gene>
<evidence type="ECO:0000313" key="4">
    <source>
        <dbReference type="WBParaSite" id="EgrG_000154500"/>
    </source>
</evidence>
<dbReference type="Gene3D" id="3.40.50.300">
    <property type="entry name" value="P-loop containing nucleotide triphosphate hydrolases"/>
    <property type="match status" value="1"/>
</dbReference>
<evidence type="ECO:0000313" key="2">
    <source>
        <dbReference type="EMBL" id="CDS21176.1"/>
    </source>
</evidence>
<dbReference type="PANTHER" id="PTHR10513:SF24">
    <property type="entry name" value="THYMIDINE KINASE 2, MITOCHONDRIAL"/>
    <property type="match status" value="1"/>
</dbReference>
<evidence type="ECO:0000313" key="3">
    <source>
        <dbReference type="Proteomes" id="UP000492820"/>
    </source>
</evidence>
<evidence type="ECO:0000259" key="1">
    <source>
        <dbReference type="Pfam" id="PF01712"/>
    </source>
</evidence>
<dbReference type="EMBL" id="LK028583">
    <property type="protein sequence ID" value="CDS21176.1"/>
    <property type="molecule type" value="Genomic_DNA"/>
</dbReference>
<sequence>MVTLANQHSAPRTSKIRLVERSIYSNRYVFTEVNRRNGVLTDGDCEILNEYYEWSCQLPIFKLDLIVYLRSTPEVCVKRIRRRQRTGEDTMSIEFLREVHRLHEEWLLGKYSEYCPAPVVIFDTSGSLDNVTSTYFKRKDEILCTVLV</sequence>
<name>A0A068WU70_ECHGR</name>
<reference evidence="4" key="3">
    <citation type="submission" date="2020-10" db="UniProtKB">
        <authorList>
            <consortium name="WormBaseParasite"/>
        </authorList>
    </citation>
    <scope>IDENTIFICATION</scope>
</reference>
<reference evidence="2 3" key="1">
    <citation type="journal article" date="2013" name="Nature">
        <title>The genomes of four tapeworm species reveal adaptations to parasitism.</title>
        <authorList>
            <person name="Tsai I.J."/>
            <person name="Zarowiecki M."/>
            <person name="Holroyd N."/>
            <person name="Garciarrubio A."/>
            <person name="Sanchez-Flores A."/>
            <person name="Brooks K.L."/>
            <person name="Tracey A."/>
            <person name="Bobes R.J."/>
            <person name="Fragoso G."/>
            <person name="Sciutto E."/>
            <person name="Aslett M."/>
            <person name="Beasley H."/>
            <person name="Bennett H.M."/>
            <person name="Cai J."/>
            <person name="Camicia F."/>
            <person name="Clark R."/>
            <person name="Cucher M."/>
            <person name="De Silva N."/>
            <person name="Day T.A."/>
            <person name="Deplazes P."/>
            <person name="Estrada K."/>
            <person name="Fernandez C."/>
            <person name="Holland P.W."/>
            <person name="Hou J."/>
            <person name="Hu S."/>
            <person name="Huckvale T."/>
            <person name="Hung S.S."/>
            <person name="Kamenetzky L."/>
            <person name="Keane J.A."/>
            <person name="Kiss F."/>
            <person name="Koziol U."/>
            <person name="Lambert O."/>
            <person name="Liu K."/>
            <person name="Luo X."/>
            <person name="Luo Y."/>
            <person name="Macchiaroli N."/>
            <person name="Nichol S."/>
            <person name="Paps J."/>
            <person name="Parkinson J."/>
            <person name="Pouchkina-Stantcheva N."/>
            <person name="Riddiford N."/>
            <person name="Rosenzvit M."/>
            <person name="Salinas G."/>
            <person name="Wasmuth J.D."/>
            <person name="Zamanian M."/>
            <person name="Zheng Y."/>
            <person name="Cai X."/>
            <person name="Soberon X."/>
            <person name="Olson P.D."/>
            <person name="Laclette J.P."/>
            <person name="Brehm K."/>
            <person name="Berriman M."/>
            <person name="Garciarrubio A."/>
            <person name="Bobes R.J."/>
            <person name="Fragoso G."/>
            <person name="Sanchez-Flores A."/>
            <person name="Estrada K."/>
            <person name="Cevallos M.A."/>
            <person name="Morett E."/>
            <person name="Gonzalez V."/>
            <person name="Portillo T."/>
            <person name="Ochoa-Leyva A."/>
            <person name="Jose M.V."/>
            <person name="Sciutto E."/>
            <person name="Landa A."/>
            <person name="Jimenez L."/>
            <person name="Valdes V."/>
            <person name="Carrero J.C."/>
            <person name="Larralde C."/>
            <person name="Morales-Montor J."/>
            <person name="Limon-Lason J."/>
            <person name="Soberon X."/>
            <person name="Laclette J.P."/>
        </authorList>
    </citation>
    <scope>NUCLEOTIDE SEQUENCE [LARGE SCALE GENOMIC DNA]</scope>
</reference>
<organism evidence="2">
    <name type="scientific">Echinococcus granulosus</name>
    <name type="common">Hydatid tapeworm</name>
    <dbReference type="NCBI Taxonomy" id="6210"/>
    <lineage>
        <taxon>Eukaryota</taxon>
        <taxon>Metazoa</taxon>
        <taxon>Spiralia</taxon>
        <taxon>Lophotrochozoa</taxon>
        <taxon>Platyhelminthes</taxon>
        <taxon>Cestoda</taxon>
        <taxon>Eucestoda</taxon>
        <taxon>Cyclophyllidea</taxon>
        <taxon>Taeniidae</taxon>
        <taxon>Echinococcus</taxon>
        <taxon>Echinococcus granulosus group</taxon>
    </lineage>
</organism>
<feature type="domain" description="Deoxynucleoside kinase" evidence="1">
    <location>
        <begin position="6"/>
        <end position="134"/>
    </location>
</feature>
<dbReference type="GO" id="GO:0019136">
    <property type="term" value="F:deoxynucleoside kinase activity"/>
    <property type="evidence" value="ECO:0007669"/>
    <property type="project" value="TreeGrafter"/>
</dbReference>
<keyword evidence="2" id="KW-0808">Transferase</keyword>
<dbReference type="PANTHER" id="PTHR10513">
    <property type="entry name" value="DEOXYNUCLEOSIDE KINASE"/>
    <property type="match status" value="1"/>
</dbReference>
<dbReference type="InterPro" id="IPR031314">
    <property type="entry name" value="DNK_dom"/>
</dbReference>
<dbReference type="OrthoDB" id="567086at2759"/>
<dbReference type="SUPFAM" id="SSF52540">
    <property type="entry name" value="P-loop containing nucleoside triphosphate hydrolases"/>
    <property type="match status" value="1"/>
</dbReference>
<dbReference type="GO" id="GO:0005739">
    <property type="term" value="C:mitochondrion"/>
    <property type="evidence" value="ECO:0007669"/>
    <property type="project" value="TreeGrafter"/>
</dbReference>
<dbReference type="Proteomes" id="UP000492820">
    <property type="component" value="Unassembled WGS sequence"/>
</dbReference>
<dbReference type="AlphaFoldDB" id="A0A068WU70"/>
<dbReference type="InterPro" id="IPR050566">
    <property type="entry name" value="Deoxyribonucleoside_kinase"/>
</dbReference>
<protein>
    <submittedName>
        <fullName evidence="2 4">Thymidine kinase 2 mitochondrial</fullName>
    </submittedName>
</protein>
<keyword evidence="2" id="KW-0418">Kinase</keyword>
<accession>A0A068WU70</accession>
<reference evidence="2" key="2">
    <citation type="submission" date="2014-06" db="EMBL/GenBank/DDBJ databases">
        <authorList>
            <person name="Aslett M."/>
        </authorList>
    </citation>
    <scope>NUCLEOTIDE SEQUENCE</scope>
</reference>